<dbReference type="Gene3D" id="1.10.287.130">
    <property type="match status" value="1"/>
</dbReference>
<evidence type="ECO:0000256" key="12">
    <source>
        <dbReference type="ARBA" id="ARBA00023012"/>
    </source>
</evidence>
<keyword evidence="7 14" id="KW-0812">Transmembrane</keyword>
<keyword evidence="8" id="KW-0547">Nucleotide-binding</keyword>
<keyword evidence="11 14" id="KW-1133">Transmembrane helix</keyword>
<reference evidence="16 17" key="1">
    <citation type="submission" date="2018-06" db="EMBL/GenBank/DDBJ databases">
        <title>Genomic Encyclopedia of Archaeal and Bacterial Type Strains, Phase II (KMG-II): from individual species to whole genera.</title>
        <authorList>
            <person name="Goeker M."/>
        </authorList>
    </citation>
    <scope>NUCLEOTIDE SEQUENCE [LARGE SCALE GENOMIC DNA]</scope>
    <source>
        <strain evidence="16 17">DSM 15361</strain>
    </source>
</reference>
<protein>
    <recommendedName>
        <fullName evidence="3">histidine kinase</fullName>
        <ecNumber evidence="3">2.7.13.3</ecNumber>
    </recommendedName>
</protein>
<evidence type="ECO:0000256" key="9">
    <source>
        <dbReference type="ARBA" id="ARBA00022777"/>
    </source>
</evidence>
<keyword evidence="13 14" id="KW-0472">Membrane</keyword>
<dbReference type="InterPro" id="IPR036097">
    <property type="entry name" value="HisK_dim/P_sf"/>
</dbReference>
<dbReference type="SMART" id="SM00388">
    <property type="entry name" value="HisKA"/>
    <property type="match status" value="1"/>
</dbReference>
<dbReference type="Proteomes" id="UP000249542">
    <property type="component" value="Unassembled WGS sequence"/>
</dbReference>
<dbReference type="RefSeq" id="WP_111540316.1">
    <property type="nucleotide sequence ID" value="NZ_QKYV01000002.1"/>
</dbReference>
<dbReference type="PANTHER" id="PTHR45528">
    <property type="entry name" value="SENSOR HISTIDINE KINASE CPXA"/>
    <property type="match status" value="1"/>
</dbReference>
<evidence type="ECO:0000256" key="5">
    <source>
        <dbReference type="ARBA" id="ARBA00022553"/>
    </source>
</evidence>
<comment type="subcellular location">
    <subcellularLocation>
        <location evidence="2">Cell membrane</location>
        <topology evidence="2">Multi-pass membrane protein</topology>
    </subcellularLocation>
</comment>
<sequence length="422" mass="50060">MKLLNYTSKYFVIILLFIIFIWATFFYYSMLDEIYDSMDDGLENQKGLVLQKAKKNPSILEQKQFEDGYYMIHKLSQRPKKLGIDHYRDTLMFMQNEEDFEPVRLLETSFLMEDNYYKLKVITSMVEEDDLIADLFYSILWLYLGLILSILILNNFLLKNTWKPFYNLLDKLKNFNIETEEKISFETTKIEEFSLLNKNIEQLLYKSQESFKQQKQFIENASHELQTPIAISINKLELILEKNNLNEEQAKTFSSVLQHLERLKRFNKSLLLLTKIENNQFIVEENININTLLKQLVEDFYDFSNYKNLTIQLISQEDLNYYMNKDLAVILFTNLIQNAVKHGKKDSQIEILISKNTVIIKNESEKNIPLDGEKIFNRFYKQTGLQNSTGLGLSIAKAISNKYSCGLRYYYKDQHCFEINFL</sequence>
<evidence type="ECO:0000256" key="14">
    <source>
        <dbReference type="SAM" id="Phobius"/>
    </source>
</evidence>
<name>A0A2W7I6X4_9FLAO</name>
<keyword evidence="5" id="KW-0597">Phosphoprotein</keyword>
<dbReference type="SUPFAM" id="SSF55874">
    <property type="entry name" value="ATPase domain of HSP90 chaperone/DNA topoisomerase II/histidine kinase"/>
    <property type="match status" value="1"/>
</dbReference>
<evidence type="ECO:0000256" key="2">
    <source>
        <dbReference type="ARBA" id="ARBA00004651"/>
    </source>
</evidence>
<keyword evidence="12" id="KW-0902">Two-component regulatory system</keyword>
<evidence type="ECO:0000259" key="15">
    <source>
        <dbReference type="PROSITE" id="PS50109"/>
    </source>
</evidence>
<dbReference type="PROSITE" id="PS50109">
    <property type="entry name" value="HIS_KIN"/>
    <property type="match status" value="1"/>
</dbReference>
<dbReference type="Pfam" id="PF00512">
    <property type="entry name" value="HisKA"/>
    <property type="match status" value="1"/>
</dbReference>
<comment type="caution">
    <text evidence="16">The sequence shown here is derived from an EMBL/GenBank/DDBJ whole genome shotgun (WGS) entry which is preliminary data.</text>
</comment>
<feature type="domain" description="Histidine kinase" evidence="15">
    <location>
        <begin position="220"/>
        <end position="406"/>
    </location>
</feature>
<dbReference type="EMBL" id="QKYV01000002">
    <property type="protein sequence ID" value="PZW42671.1"/>
    <property type="molecule type" value="Genomic_DNA"/>
</dbReference>
<dbReference type="AlphaFoldDB" id="A0A2W7I6X4"/>
<dbReference type="SUPFAM" id="SSF47384">
    <property type="entry name" value="Homodimeric domain of signal transducing histidine kinase"/>
    <property type="match status" value="1"/>
</dbReference>
<comment type="catalytic activity">
    <reaction evidence="1">
        <text>ATP + protein L-histidine = ADP + protein N-phospho-L-histidine.</text>
        <dbReference type="EC" id="2.7.13.3"/>
    </reaction>
</comment>
<evidence type="ECO:0000256" key="13">
    <source>
        <dbReference type="ARBA" id="ARBA00023136"/>
    </source>
</evidence>
<evidence type="ECO:0000256" key="7">
    <source>
        <dbReference type="ARBA" id="ARBA00022692"/>
    </source>
</evidence>
<dbReference type="InterPro" id="IPR003594">
    <property type="entry name" value="HATPase_dom"/>
</dbReference>
<keyword evidence="10" id="KW-0067">ATP-binding</keyword>
<organism evidence="16 17">
    <name type="scientific">Mesonia algae</name>
    <dbReference type="NCBI Taxonomy" id="213248"/>
    <lineage>
        <taxon>Bacteria</taxon>
        <taxon>Pseudomonadati</taxon>
        <taxon>Bacteroidota</taxon>
        <taxon>Flavobacteriia</taxon>
        <taxon>Flavobacteriales</taxon>
        <taxon>Flavobacteriaceae</taxon>
        <taxon>Mesonia</taxon>
    </lineage>
</organism>
<evidence type="ECO:0000256" key="1">
    <source>
        <dbReference type="ARBA" id="ARBA00000085"/>
    </source>
</evidence>
<proteinExistence type="predicted"/>
<dbReference type="EC" id="2.7.13.3" evidence="3"/>
<keyword evidence="6" id="KW-0808">Transferase</keyword>
<dbReference type="Pfam" id="PF02518">
    <property type="entry name" value="HATPase_c"/>
    <property type="match status" value="1"/>
</dbReference>
<evidence type="ECO:0000256" key="4">
    <source>
        <dbReference type="ARBA" id="ARBA00022475"/>
    </source>
</evidence>
<dbReference type="CDD" id="cd00082">
    <property type="entry name" value="HisKA"/>
    <property type="match status" value="1"/>
</dbReference>
<dbReference type="InterPro" id="IPR036890">
    <property type="entry name" value="HATPase_C_sf"/>
</dbReference>
<accession>A0A2W7I6X4</accession>
<keyword evidence="9 16" id="KW-0418">Kinase</keyword>
<dbReference type="InterPro" id="IPR003661">
    <property type="entry name" value="HisK_dim/P_dom"/>
</dbReference>
<dbReference type="PANTHER" id="PTHR45528:SF1">
    <property type="entry name" value="SENSOR HISTIDINE KINASE CPXA"/>
    <property type="match status" value="1"/>
</dbReference>
<feature type="transmembrane region" description="Helical" evidence="14">
    <location>
        <begin position="135"/>
        <end position="158"/>
    </location>
</feature>
<dbReference type="GO" id="GO:0000155">
    <property type="term" value="F:phosphorelay sensor kinase activity"/>
    <property type="evidence" value="ECO:0007669"/>
    <property type="project" value="InterPro"/>
</dbReference>
<keyword evidence="4" id="KW-1003">Cell membrane</keyword>
<dbReference type="InterPro" id="IPR050398">
    <property type="entry name" value="HssS/ArlS-like"/>
</dbReference>
<evidence type="ECO:0000256" key="10">
    <source>
        <dbReference type="ARBA" id="ARBA00022840"/>
    </source>
</evidence>
<keyword evidence="17" id="KW-1185">Reference proteome</keyword>
<evidence type="ECO:0000313" key="16">
    <source>
        <dbReference type="EMBL" id="PZW42671.1"/>
    </source>
</evidence>
<dbReference type="GO" id="GO:0005886">
    <property type="term" value="C:plasma membrane"/>
    <property type="evidence" value="ECO:0007669"/>
    <property type="project" value="UniProtKB-SubCell"/>
</dbReference>
<evidence type="ECO:0000256" key="11">
    <source>
        <dbReference type="ARBA" id="ARBA00022989"/>
    </source>
</evidence>
<evidence type="ECO:0000256" key="6">
    <source>
        <dbReference type="ARBA" id="ARBA00022679"/>
    </source>
</evidence>
<evidence type="ECO:0000313" key="17">
    <source>
        <dbReference type="Proteomes" id="UP000249542"/>
    </source>
</evidence>
<gene>
    <name evidence="16" type="ORF">LX95_00987</name>
</gene>
<evidence type="ECO:0000256" key="8">
    <source>
        <dbReference type="ARBA" id="ARBA00022741"/>
    </source>
</evidence>
<dbReference type="InterPro" id="IPR005467">
    <property type="entry name" value="His_kinase_dom"/>
</dbReference>
<feature type="transmembrane region" description="Helical" evidence="14">
    <location>
        <begin position="12"/>
        <end position="30"/>
    </location>
</feature>
<dbReference type="Gene3D" id="3.30.565.10">
    <property type="entry name" value="Histidine kinase-like ATPase, C-terminal domain"/>
    <property type="match status" value="1"/>
</dbReference>
<evidence type="ECO:0000256" key="3">
    <source>
        <dbReference type="ARBA" id="ARBA00012438"/>
    </source>
</evidence>
<dbReference type="GO" id="GO:0005524">
    <property type="term" value="F:ATP binding"/>
    <property type="evidence" value="ECO:0007669"/>
    <property type="project" value="UniProtKB-KW"/>
</dbReference>